<accession>A0A7W7XZZ8</accession>
<dbReference type="EC" id="3.6.-.-" evidence="10"/>
<dbReference type="InterPro" id="IPR027368">
    <property type="entry name" value="MnmE_dom2"/>
</dbReference>
<organism evidence="13 14">
    <name type="scientific">Rehaibacterium terrae</name>
    <dbReference type="NCBI Taxonomy" id="1341696"/>
    <lineage>
        <taxon>Bacteria</taxon>
        <taxon>Pseudomonadati</taxon>
        <taxon>Pseudomonadota</taxon>
        <taxon>Gammaproteobacteria</taxon>
        <taxon>Lysobacterales</taxon>
        <taxon>Lysobacteraceae</taxon>
        <taxon>Rehaibacterium</taxon>
    </lineage>
</organism>
<evidence type="ECO:0000256" key="11">
    <source>
        <dbReference type="RuleBase" id="RU003313"/>
    </source>
</evidence>
<comment type="function">
    <text evidence="10">Exhibits a very high intrinsic GTPase hydrolysis rate. Involved in the addition of a carboxymethylaminomethyl (cmnm) group at the wobble position (U34) of certain tRNAs, forming tRNA-cmnm(5)s(2)U34.</text>
</comment>
<comment type="similarity">
    <text evidence="1 10 11">Belongs to the TRAFAC class TrmE-Era-EngA-EngB-Septin-like GTPase superfamily. TrmE GTPase family.</text>
</comment>
<dbReference type="PRINTS" id="PR00326">
    <property type="entry name" value="GTP1OBG"/>
</dbReference>
<gene>
    <name evidence="10" type="primary">mnmE</name>
    <name evidence="10" type="synonym">trmE</name>
    <name evidence="13" type="ORF">HNQ58_001465</name>
</gene>
<evidence type="ECO:0000259" key="12">
    <source>
        <dbReference type="PROSITE" id="PS51709"/>
    </source>
</evidence>
<feature type="binding site" evidence="10">
    <location>
        <position position="453"/>
    </location>
    <ligand>
        <name>(6S)-5-formyl-5,6,7,8-tetrahydrofolate</name>
        <dbReference type="ChEBI" id="CHEBI:57457"/>
    </ligand>
</feature>
<feature type="binding site" evidence="10">
    <location>
        <begin position="358"/>
        <end position="360"/>
    </location>
    <ligand>
        <name>GTP</name>
        <dbReference type="ChEBI" id="CHEBI:37565"/>
    </ligand>
</feature>
<keyword evidence="8 10" id="KW-0630">Potassium</keyword>
<dbReference type="FunFam" id="3.40.50.300:FF:001376">
    <property type="entry name" value="tRNA modification GTPase MnmE"/>
    <property type="match status" value="1"/>
</dbReference>
<dbReference type="AlphaFoldDB" id="A0A7W7XZZ8"/>
<comment type="subcellular location">
    <subcellularLocation>
        <location evidence="10">Cytoplasm</location>
    </subcellularLocation>
</comment>
<name>A0A7W7XZZ8_9GAMM</name>
<feature type="binding site" evidence="10">
    <location>
        <position position="29"/>
    </location>
    <ligand>
        <name>(6S)-5-formyl-5,6,7,8-tetrahydrofolate</name>
        <dbReference type="ChEBI" id="CHEBI:57457"/>
    </ligand>
</feature>
<dbReference type="PANTHER" id="PTHR42714:SF2">
    <property type="entry name" value="TRNA MODIFICATION GTPASE GTPBP3, MITOCHONDRIAL"/>
    <property type="match status" value="1"/>
</dbReference>
<feature type="binding site" evidence="10">
    <location>
        <position position="231"/>
    </location>
    <ligand>
        <name>K(+)</name>
        <dbReference type="ChEBI" id="CHEBI:29103"/>
    </ligand>
</feature>
<keyword evidence="3 10" id="KW-0819">tRNA processing</keyword>
<keyword evidence="5 10" id="KW-0547">Nucleotide-binding</keyword>
<keyword evidence="9 10" id="KW-0342">GTP-binding</keyword>
<evidence type="ECO:0000256" key="4">
    <source>
        <dbReference type="ARBA" id="ARBA00022723"/>
    </source>
</evidence>
<evidence type="ECO:0000256" key="2">
    <source>
        <dbReference type="ARBA" id="ARBA00022490"/>
    </source>
</evidence>
<evidence type="ECO:0000256" key="7">
    <source>
        <dbReference type="ARBA" id="ARBA00022842"/>
    </source>
</evidence>
<feature type="binding site" evidence="10">
    <location>
        <position position="125"/>
    </location>
    <ligand>
        <name>(6S)-5-formyl-5,6,7,8-tetrahydrofolate</name>
        <dbReference type="ChEBI" id="CHEBI:57457"/>
    </ligand>
</feature>
<evidence type="ECO:0000256" key="8">
    <source>
        <dbReference type="ARBA" id="ARBA00022958"/>
    </source>
</evidence>
<dbReference type="NCBIfam" id="TIGR00450">
    <property type="entry name" value="mnmE_trmE_thdF"/>
    <property type="match status" value="1"/>
</dbReference>
<comment type="caution">
    <text evidence="13">The sequence shown here is derived from an EMBL/GenBank/DDBJ whole genome shotgun (WGS) entry which is preliminary data.</text>
</comment>
<dbReference type="PROSITE" id="PS51709">
    <property type="entry name" value="G_TRME"/>
    <property type="match status" value="1"/>
</dbReference>
<evidence type="ECO:0000256" key="1">
    <source>
        <dbReference type="ARBA" id="ARBA00011043"/>
    </source>
</evidence>
<dbReference type="CDD" id="cd14858">
    <property type="entry name" value="TrmE_N"/>
    <property type="match status" value="1"/>
</dbReference>
<feature type="binding site" evidence="10">
    <location>
        <begin position="231"/>
        <end position="236"/>
    </location>
    <ligand>
        <name>GTP</name>
        <dbReference type="ChEBI" id="CHEBI:37565"/>
    </ligand>
</feature>
<dbReference type="InterPro" id="IPR027266">
    <property type="entry name" value="TrmE/GcvT-like"/>
</dbReference>
<feature type="binding site" evidence="10">
    <location>
        <begin position="250"/>
        <end position="256"/>
    </location>
    <ligand>
        <name>GTP</name>
        <dbReference type="ChEBI" id="CHEBI:37565"/>
    </ligand>
</feature>
<comment type="caution">
    <text evidence="10">Lacks conserved residue(s) required for the propagation of feature annotation.</text>
</comment>
<feature type="binding site" evidence="10">
    <location>
        <position position="250"/>
    </location>
    <ligand>
        <name>K(+)</name>
        <dbReference type="ChEBI" id="CHEBI:29103"/>
    </ligand>
</feature>
<evidence type="ECO:0000256" key="9">
    <source>
        <dbReference type="ARBA" id="ARBA00023134"/>
    </source>
</evidence>
<feature type="binding site" evidence="10">
    <location>
        <position position="252"/>
    </location>
    <ligand>
        <name>K(+)</name>
        <dbReference type="ChEBI" id="CHEBI:29103"/>
    </ligand>
</feature>
<feature type="binding site" evidence="10">
    <location>
        <position position="256"/>
    </location>
    <ligand>
        <name>Mg(2+)</name>
        <dbReference type="ChEBI" id="CHEBI:18420"/>
    </ligand>
</feature>
<evidence type="ECO:0000256" key="10">
    <source>
        <dbReference type="HAMAP-Rule" id="MF_00379"/>
    </source>
</evidence>
<proteinExistence type="inferred from homology"/>
<dbReference type="InterPro" id="IPR006073">
    <property type="entry name" value="GTP-bd"/>
</dbReference>
<reference evidence="13 14" key="1">
    <citation type="submission" date="2020-08" db="EMBL/GenBank/DDBJ databases">
        <title>Genomic Encyclopedia of Type Strains, Phase IV (KMG-IV): sequencing the most valuable type-strain genomes for metagenomic binning, comparative biology and taxonomic classification.</title>
        <authorList>
            <person name="Goeker M."/>
        </authorList>
    </citation>
    <scope>NUCLEOTIDE SEQUENCE [LARGE SCALE GENOMIC DNA]</scope>
    <source>
        <strain evidence="13 14">DSM 25897</strain>
    </source>
</reference>
<feature type="domain" description="TrmE-type G" evidence="12">
    <location>
        <begin position="221"/>
        <end position="377"/>
    </location>
</feature>
<dbReference type="Pfam" id="PF12631">
    <property type="entry name" value="MnmE_helical"/>
    <property type="match status" value="1"/>
</dbReference>
<feature type="binding site" evidence="10">
    <location>
        <position position="235"/>
    </location>
    <ligand>
        <name>Mg(2+)</name>
        <dbReference type="ChEBI" id="CHEBI:18420"/>
    </ligand>
</feature>
<dbReference type="GO" id="GO:0002098">
    <property type="term" value="P:tRNA wobble uridine modification"/>
    <property type="evidence" value="ECO:0007669"/>
    <property type="project" value="TreeGrafter"/>
</dbReference>
<dbReference type="Gene3D" id="3.30.1360.120">
    <property type="entry name" value="Probable tRNA modification gtpase trme, domain 1"/>
    <property type="match status" value="1"/>
</dbReference>
<evidence type="ECO:0000313" key="14">
    <source>
        <dbReference type="Proteomes" id="UP000519004"/>
    </source>
</evidence>
<evidence type="ECO:0000256" key="6">
    <source>
        <dbReference type="ARBA" id="ARBA00022801"/>
    </source>
</evidence>
<keyword evidence="6 10" id="KW-0378">Hydrolase</keyword>
<dbReference type="CDD" id="cd04164">
    <property type="entry name" value="trmE"/>
    <property type="match status" value="1"/>
</dbReference>
<keyword evidence="14" id="KW-1185">Reference proteome</keyword>
<dbReference type="GO" id="GO:0003924">
    <property type="term" value="F:GTPase activity"/>
    <property type="evidence" value="ECO:0007669"/>
    <property type="project" value="UniProtKB-UniRule"/>
</dbReference>
<dbReference type="GO" id="GO:0030488">
    <property type="term" value="P:tRNA methylation"/>
    <property type="evidence" value="ECO:0007669"/>
    <property type="project" value="TreeGrafter"/>
</dbReference>
<dbReference type="InterPro" id="IPR025867">
    <property type="entry name" value="MnmE_helical"/>
</dbReference>
<evidence type="ECO:0000313" key="13">
    <source>
        <dbReference type="EMBL" id="MBB5015561.1"/>
    </source>
</evidence>
<dbReference type="NCBIfam" id="NF003661">
    <property type="entry name" value="PRK05291.1-3"/>
    <property type="match status" value="1"/>
</dbReference>
<dbReference type="SUPFAM" id="SSF52540">
    <property type="entry name" value="P-loop containing nucleoside triphosphate hydrolases"/>
    <property type="match status" value="1"/>
</dbReference>
<dbReference type="Proteomes" id="UP000519004">
    <property type="component" value="Unassembled WGS sequence"/>
</dbReference>
<feature type="binding site" evidence="10">
    <location>
        <position position="255"/>
    </location>
    <ligand>
        <name>K(+)</name>
        <dbReference type="ChEBI" id="CHEBI:29103"/>
    </ligand>
</feature>
<dbReference type="GO" id="GO:0005829">
    <property type="term" value="C:cytosol"/>
    <property type="evidence" value="ECO:0007669"/>
    <property type="project" value="TreeGrafter"/>
</dbReference>
<dbReference type="SUPFAM" id="SSF116878">
    <property type="entry name" value="TrmE connector domain"/>
    <property type="match status" value="1"/>
</dbReference>
<keyword evidence="4 10" id="KW-0479">Metal-binding</keyword>
<dbReference type="GO" id="GO:0046872">
    <property type="term" value="F:metal ion binding"/>
    <property type="evidence" value="ECO:0007669"/>
    <property type="project" value="UniProtKB-KW"/>
</dbReference>
<dbReference type="InterPro" id="IPR031168">
    <property type="entry name" value="G_TrmE"/>
</dbReference>
<feature type="binding site" evidence="10">
    <location>
        <position position="86"/>
    </location>
    <ligand>
        <name>(6S)-5-formyl-5,6,7,8-tetrahydrofolate</name>
        <dbReference type="ChEBI" id="CHEBI:57457"/>
    </ligand>
</feature>
<dbReference type="InterPro" id="IPR005225">
    <property type="entry name" value="Small_GTP-bd"/>
</dbReference>
<dbReference type="HAMAP" id="MF_00379">
    <property type="entry name" value="GTPase_MnmE"/>
    <property type="match status" value="1"/>
</dbReference>
<dbReference type="Gene3D" id="3.40.50.300">
    <property type="entry name" value="P-loop containing nucleotide triphosphate hydrolases"/>
    <property type="match status" value="1"/>
</dbReference>
<dbReference type="PANTHER" id="PTHR42714">
    <property type="entry name" value="TRNA MODIFICATION GTPASE GTPBP3"/>
    <property type="match status" value="1"/>
</dbReference>
<keyword evidence="7 10" id="KW-0460">Magnesium</keyword>
<comment type="cofactor">
    <cofactor evidence="10">
        <name>K(+)</name>
        <dbReference type="ChEBI" id="CHEBI:29103"/>
    </cofactor>
    <text evidence="10">Binds 1 potassium ion per subunit.</text>
</comment>
<evidence type="ECO:0000256" key="5">
    <source>
        <dbReference type="ARBA" id="ARBA00022741"/>
    </source>
</evidence>
<keyword evidence="2 10" id="KW-0963">Cytoplasm</keyword>
<sequence length="453" mass="47367">MNTIPTTDAADTIAAIATAPGAGGVGIVRVSGPRAFAIARAIAGVEPAPRRVAYAHFRDGDGQVIDDGVLLAFRAPHSYTGEDVVELQAHGSPYVLAALVARCCALGARPARAGEFTERAFLNGKLDLAQAEAVADLVAAGSEAAARAARRSLDGAFSQRVEALFEALTGLRVYIEAAIDFPEEEIDFLSGDEVRRRLADTQARLADLLAGAERGVRLRDGLHVVIVGPPNAGKSSLLNALAGEERAIVTDIAGTTRDLLREAVRIDGIELTLVDTAGLRESGDAVEAEGMRRARAELARADLALAVLDAREPAAGRAAVAADLTIVPRTLWLHNKCDLVGEPARREVRADGVHLWLSARTGEGLEALRAELRDAAGLGEGSAGAYSARQRHLDALHRTDEHLALAAAQLAAGAGELAAEELRLAQDALGEITGRLGADALLGRIFASFCIGK</sequence>
<dbReference type="Pfam" id="PF01926">
    <property type="entry name" value="MMR_HSR1"/>
    <property type="match status" value="1"/>
</dbReference>
<dbReference type="InterPro" id="IPR004520">
    <property type="entry name" value="GTPase_MnmE"/>
</dbReference>
<dbReference type="Pfam" id="PF10396">
    <property type="entry name" value="TrmE_N"/>
    <property type="match status" value="1"/>
</dbReference>
<dbReference type="InterPro" id="IPR027417">
    <property type="entry name" value="P-loop_NTPase"/>
</dbReference>
<evidence type="ECO:0000256" key="3">
    <source>
        <dbReference type="ARBA" id="ARBA00022694"/>
    </source>
</evidence>
<dbReference type="NCBIfam" id="TIGR00231">
    <property type="entry name" value="small_GTP"/>
    <property type="match status" value="1"/>
</dbReference>
<feature type="binding site" evidence="10">
    <location>
        <begin position="275"/>
        <end position="278"/>
    </location>
    <ligand>
        <name>GTP</name>
        <dbReference type="ChEBI" id="CHEBI:37565"/>
    </ligand>
</feature>
<dbReference type="Gene3D" id="1.20.120.430">
    <property type="entry name" value="tRNA modification GTPase MnmE domain 2"/>
    <property type="match status" value="1"/>
</dbReference>
<dbReference type="EMBL" id="JACHHX010000008">
    <property type="protein sequence ID" value="MBB5015561.1"/>
    <property type="molecule type" value="Genomic_DNA"/>
</dbReference>
<dbReference type="InterPro" id="IPR018948">
    <property type="entry name" value="GTP-bd_TrmE_N"/>
</dbReference>
<protein>
    <recommendedName>
        <fullName evidence="10">tRNA modification GTPase MnmE</fullName>
        <ecNumber evidence="10">3.6.-.-</ecNumber>
    </recommendedName>
</protein>
<dbReference type="GO" id="GO:0005525">
    <property type="term" value="F:GTP binding"/>
    <property type="evidence" value="ECO:0007669"/>
    <property type="project" value="UniProtKB-UniRule"/>
</dbReference>
<comment type="subunit">
    <text evidence="10">Homodimer. Heterotetramer of two MnmE and two MnmG subunits.</text>
</comment>